<dbReference type="GeneTree" id="ENSGT01070000254904"/>
<reference evidence="6" key="1">
    <citation type="submission" date="2025-08" db="UniProtKB">
        <authorList>
            <consortium name="Ensembl"/>
        </authorList>
    </citation>
    <scope>IDENTIFICATION</scope>
</reference>
<dbReference type="GO" id="GO:0005615">
    <property type="term" value="C:extracellular space"/>
    <property type="evidence" value="ECO:0007669"/>
    <property type="project" value="UniProtKB-KW"/>
</dbReference>
<dbReference type="InterPro" id="IPR029034">
    <property type="entry name" value="Cystine-knot_cytokine"/>
</dbReference>
<dbReference type="AlphaFoldDB" id="A0A8C4NBI5"/>
<evidence type="ECO:0000256" key="3">
    <source>
        <dbReference type="ARBA" id="ARBA00022514"/>
    </source>
</evidence>
<dbReference type="InterPro" id="IPR020440">
    <property type="entry name" value="IL-17_chr"/>
</dbReference>
<dbReference type="Proteomes" id="UP000694388">
    <property type="component" value="Unplaced"/>
</dbReference>
<sequence>MNADSLSREEKLLKRLKTPPLQILLSQNPRNLQKSIPPCPNWTPSFLEKSDLKDRSLSPWTFKINHKKGRVPEAIIEAVCLCRGCINPSNGTEVHHSVSVPVYGSILVLHHRECPGGQVRYHQEHLRVAVGCTCAAPVQAF</sequence>
<dbReference type="Pfam" id="PF06083">
    <property type="entry name" value="IL17"/>
    <property type="match status" value="1"/>
</dbReference>
<accession>A0A8C4NBI5</accession>
<evidence type="ECO:0000256" key="1">
    <source>
        <dbReference type="ARBA" id="ARBA00004613"/>
    </source>
</evidence>
<evidence type="ECO:0000256" key="5">
    <source>
        <dbReference type="ARBA" id="ARBA00022729"/>
    </source>
</evidence>
<dbReference type="SUPFAM" id="SSF57501">
    <property type="entry name" value="Cystine-knot cytokines"/>
    <property type="match status" value="1"/>
</dbReference>
<dbReference type="PRINTS" id="PR01932">
    <property type="entry name" value="INTRLEUKIN17"/>
</dbReference>
<proteinExistence type="inferred from homology"/>
<evidence type="ECO:0000256" key="4">
    <source>
        <dbReference type="ARBA" id="ARBA00022525"/>
    </source>
</evidence>
<name>A0A8C4NBI5_EPTBU</name>
<dbReference type="InterPro" id="IPR010345">
    <property type="entry name" value="IL-17_fam"/>
</dbReference>
<evidence type="ECO:0000313" key="7">
    <source>
        <dbReference type="Proteomes" id="UP000694388"/>
    </source>
</evidence>
<organism evidence="6 7">
    <name type="scientific">Eptatretus burgeri</name>
    <name type="common">Inshore hagfish</name>
    <dbReference type="NCBI Taxonomy" id="7764"/>
    <lineage>
        <taxon>Eukaryota</taxon>
        <taxon>Metazoa</taxon>
        <taxon>Chordata</taxon>
        <taxon>Craniata</taxon>
        <taxon>Vertebrata</taxon>
        <taxon>Cyclostomata</taxon>
        <taxon>Myxini</taxon>
        <taxon>Myxiniformes</taxon>
        <taxon>Myxinidae</taxon>
        <taxon>Eptatretinae</taxon>
        <taxon>Eptatretus</taxon>
    </lineage>
</organism>
<evidence type="ECO:0000313" key="6">
    <source>
        <dbReference type="Ensembl" id="ENSEBUP00000000546.1"/>
    </source>
</evidence>
<keyword evidence="7" id="KW-1185">Reference proteome</keyword>
<keyword evidence="3" id="KW-0202">Cytokine</keyword>
<dbReference type="GO" id="GO:0006954">
    <property type="term" value="P:inflammatory response"/>
    <property type="evidence" value="ECO:0007669"/>
    <property type="project" value="InterPro"/>
</dbReference>
<reference evidence="6" key="2">
    <citation type="submission" date="2025-09" db="UniProtKB">
        <authorList>
            <consortium name="Ensembl"/>
        </authorList>
    </citation>
    <scope>IDENTIFICATION</scope>
</reference>
<protein>
    <submittedName>
        <fullName evidence="6">Uncharacterized protein</fullName>
    </submittedName>
</protein>
<comment type="subcellular location">
    <subcellularLocation>
        <location evidence="1">Secreted</location>
    </subcellularLocation>
</comment>
<keyword evidence="4" id="KW-0964">Secreted</keyword>
<dbReference type="Gene3D" id="2.10.90.10">
    <property type="entry name" value="Cystine-knot cytokines"/>
    <property type="match status" value="1"/>
</dbReference>
<evidence type="ECO:0000256" key="2">
    <source>
        <dbReference type="ARBA" id="ARBA00007236"/>
    </source>
</evidence>
<dbReference type="OMA" id="GNTHEDC"/>
<keyword evidence="5" id="KW-0732">Signal</keyword>
<comment type="similarity">
    <text evidence="2">Belongs to the IL-17 family.</text>
</comment>
<dbReference type="GO" id="GO:0005125">
    <property type="term" value="F:cytokine activity"/>
    <property type="evidence" value="ECO:0007669"/>
    <property type="project" value="UniProtKB-KW"/>
</dbReference>
<dbReference type="Ensembl" id="ENSEBUT00000000847.1">
    <property type="protein sequence ID" value="ENSEBUP00000000546.1"/>
    <property type="gene ID" value="ENSEBUG00000000640.1"/>
</dbReference>